<name>A0ABV1W6F9_9ACTN</name>
<protein>
    <submittedName>
        <fullName evidence="5">GNAT family N-acetyltransferase</fullName>
        <ecNumber evidence="5">2.3.1.-</ecNumber>
    </submittedName>
</protein>
<keyword evidence="6" id="KW-1185">Reference proteome</keyword>
<dbReference type="Pfam" id="PF00583">
    <property type="entry name" value="Acetyltransf_1"/>
    <property type="match status" value="1"/>
</dbReference>
<gene>
    <name evidence="5" type="ORF">ABT317_21010</name>
</gene>
<evidence type="ECO:0000256" key="2">
    <source>
        <dbReference type="ARBA" id="ARBA00023315"/>
    </source>
</evidence>
<dbReference type="PANTHER" id="PTHR43877">
    <property type="entry name" value="AMINOALKYLPHOSPHONATE N-ACETYLTRANSFERASE-RELATED-RELATED"/>
    <property type="match status" value="1"/>
</dbReference>
<reference evidence="5 6" key="1">
    <citation type="submission" date="2024-06" db="EMBL/GenBank/DDBJ databases">
        <title>The Natural Products Discovery Center: Release of the First 8490 Sequenced Strains for Exploring Actinobacteria Biosynthetic Diversity.</title>
        <authorList>
            <person name="Kalkreuter E."/>
            <person name="Kautsar S.A."/>
            <person name="Yang D."/>
            <person name="Bader C.D."/>
            <person name="Teijaro C.N."/>
            <person name="Fluegel L."/>
            <person name="Davis C.M."/>
            <person name="Simpson J.R."/>
            <person name="Lauterbach L."/>
            <person name="Steele A.D."/>
            <person name="Gui C."/>
            <person name="Meng S."/>
            <person name="Li G."/>
            <person name="Viehrig K."/>
            <person name="Ye F."/>
            <person name="Su P."/>
            <person name="Kiefer A.F."/>
            <person name="Nichols A."/>
            <person name="Cepeda A.J."/>
            <person name="Yan W."/>
            <person name="Fan B."/>
            <person name="Jiang Y."/>
            <person name="Adhikari A."/>
            <person name="Zheng C.-J."/>
            <person name="Schuster L."/>
            <person name="Cowan T.M."/>
            <person name="Smanski M.J."/>
            <person name="Chevrette M.G."/>
            <person name="De Carvalho L.P.S."/>
            <person name="Shen B."/>
        </authorList>
    </citation>
    <scope>NUCLEOTIDE SEQUENCE [LARGE SCALE GENOMIC DNA]</scope>
    <source>
        <strain evidence="5 6">NPDC000634</strain>
    </source>
</reference>
<dbReference type="EMBL" id="JBEPCU010000363">
    <property type="protein sequence ID" value="MER6979396.1"/>
    <property type="molecule type" value="Genomic_DNA"/>
</dbReference>
<accession>A0ABV1W6F9</accession>
<dbReference type="Pfam" id="PF13350">
    <property type="entry name" value="Y_phosphatase3"/>
    <property type="match status" value="1"/>
</dbReference>
<dbReference type="InterPro" id="IPR029021">
    <property type="entry name" value="Prot-tyrosine_phosphatase-like"/>
</dbReference>
<dbReference type="Proteomes" id="UP001458415">
    <property type="component" value="Unassembled WGS sequence"/>
</dbReference>
<dbReference type="SUPFAM" id="SSF52799">
    <property type="entry name" value="(Phosphotyrosine protein) phosphatases II"/>
    <property type="match status" value="1"/>
</dbReference>
<dbReference type="InterPro" id="IPR000182">
    <property type="entry name" value="GNAT_dom"/>
</dbReference>
<proteinExistence type="predicted"/>
<comment type="caution">
    <text evidence="5">The sequence shown here is derived from an EMBL/GenBank/DDBJ whole genome shotgun (WGS) entry which is preliminary data.</text>
</comment>
<dbReference type="InterPro" id="IPR001763">
    <property type="entry name" value="Rhodanese-like_dom"/>
</dbReference>
<keyword evidence="1 5" id="KW-0808">Transferase</keyword>
<dbReference type="SUPFAM" id="SSF55729">
    <property type="entry name" value="Acyl-CoA N-acyltransferases (Nat)"/>
    <property type="match status" value="1"/>
</dbReference>
<dbReference type="GO" id="GO:0016746">
    <property type="term" value="F:acyltransferase activity"/>
    <property type="evidence" value="ECO:0007669"/>
    <property type="project" value="UniProtKB-KW"/>
</dbReference>
<feature type="domain" description="N-acetyltransferase" evidence="4">
    <location>
        <begin position="256"/>
        <end position="422"/>
    </location>
</feature>
<evidence type="ECO:0000313" key="6">
    <source>
        <dbReference type="Proteomes" id="UP001458415"/>
    </source>
</evidence>
<evidence type="ECO:0000256" key="1">
    <source>
        <dbReference type="ARBA" id="ARBA00022679"/>
    </source>
</evidence>
<sequence>MDRHIPFDALRNVRDLGGYATADGHRVRPRRLFRADGLGKMHRGTADWDRFLALGIGTVIDLRHDWEVERQGRVPEHPSFTYHNLSIEHRPYDQPSLGPEVEPGPYLAERYMEVAEDGTKEIRRALELIADAAVADTPLVFHCASGKDRTGEMAALVLALLGVPEPTIVEDFTLTELASPALLADWRARNGGRTPNWPGYGRAPEAVMRLFLAALRTRYGSVESYVTDALELDARALSATLRTHLLEPAPTTWPPLTYRRATPADARALVRLRDTAALWQLARGIDQWKPGEKDENHFLTRMREGEVWLAYTGDHLAGAWELWWDDPAAWGLRPPEAGYIHRLMATPHTAPPGVGRAMLAEAESRITETGRSYARLDCLASNPRLRAYYESAGYGVVGEQRAKTDGTGGPYAVTLLEKRLVDRVSPSHTPPA</sequence>
<dbReference type="Gene3D" id="3.90.190.10">
    <property type="entry name" value="Protein tyrosine phosphatase superfamily"/>
    <property type="match status" value="1"/>
</dbReference>
<organism evidence="5 6">
    <name type="scientific">Streptomyces carpinensis</name>
    <dbReference type="NCBI Taxonomy" id="66369"/>
    <lineage>
        <taxon>Bacteria</taxon>
        <taxon>Bacillati</taxon>
        <taxon>Actinomycetota</taxon>
        <taxon>Actinomycetes</taxon>
        <taxon>Kitasatosporales</taxon>
        <taxon>Streptomycetaceae</taxon>
        <taxon>Streptomyces</taxon>
    </lineage>
</organism>
<dbReference type="PROSITE" id="PS50206">
    <property type="entry name" value="RHODANESE_3"/>
    <property type="match status" value="1"/>
</dbReference>
<dbReference type="InterPro" id="IPR026893">
    <property type="entry name" value="Tyr/Ser_Pase_IphP-type"/>
</dbReference>
<keyword evidence="2 5" id="KW-0012">Acyltransferase</keyword>
<dbReference type="Gene3D" id="3.40.630.30">
    <property type="match status" value="1"/>
</dbReference>
<evidence type="ECO:0000259" key="4">
    <source>
        <dbReference type="PROSITE" id="PS51186"/>
    </source>
</evidence>
<dbReference type="PANTHER" id="PTHR43877:SF2">
    <property type="entry name" value="AMINOALKYLPHOSPHONATE N-ACETYLTRANSFERASE-RELATED"/>
    <property type="match status" value="1"/>
</dbReference>
<dbReference type="InterPro" id="IPR016130">
    <property type="entry name" value="Tyr_Pase_AS"/>
</dbReference>
<dbReference type="InterPro" id="IPR016181">
    <property type="entry name" value="Acyl_CoA_acyltransferase"/>
</dbReference>
<dbReference type="InterPro" id="IPR050832">
    <property type="entry name" value="Bact_Acetyltransf"/>
</dbReference>
<dbReference type="PROSITE" id="PS00383">
    <property type="entry name" value="TYR_PHOSPHATASE_1"/>
    <property type="match status" value="1"/>
</dbReference>
<dbReference type="PROSITE" id="PS51186">
    <property type="entry name" value="GNAT"/>
    <property type="match status" value="1"/>
</dbReference>
<evidence type="ECO:0000259" key="3">
    <source>
        <dbReference type="PROSITE" id="PS50206"/>
    </source>
</evidence>
<evidence type="ECO:0000313" key="5">
    <source>
        <dbReference type="EMBL" id="MER6979396.1"/>
    </source>
</evidence>
<feature type="domain" description="Rhodanese" evidence="3">
    <location>
        <begin position="120"/>
        <end position="176"/>
    </location>
</feature>
<dbReference type="EC" id="2.3.1.-" evidence="5"/>